<protein>
    <submittedName>
        <fullName evidence="1">Uncharacterized protein</fullName>
    </submittedName>
</protein>
<reference evidence="1 2" key="1">
    <citation type="submission" date="2019-12" db="EMBL/GenBank/DDBJ databases">
        <title>Genomic-based taxomic classification of the family Erythrobacteraceae.</title>
        <authorList>
            <person name="Xu L."/>
        </authorList>
    </citation>
    <scope>NUCLEOTIDE SEQUENCE [LARGE SCALE GENOMIC DNA]</scope>
    <source>
        <strain evidence="1 2">KCTC 52763</strain>
    </source>
</reference>
<dbReference type="RefSeq" id="WP_160602761.1">
    <property type="nucleotide sequence ID" value="NZ_WTYX01000001.1"/>
</dbReference>
<sequence>MKQANMGLIDAIRILGVKDLAGCLPTPTVKLAKLAGLSLMMQIHQA</sequence>
<dbReference type="AlphaFoldDB" id="A0A844ZUX7"/>
<organism evidence="1 2">
    <name type="scientific">Pontixanthobacter aquaemixtae</name>
    <dbReference type="NCBI Taxonomy" id="1958940"/>
    <lineage>
        <taxon>Bacteria</taxon>
        <taxon>Pseudomonadati</taxon>
        <taxon>Pseudomonadota</taxon>
        <taxon>Alphaproteobacteria</taxon>
        <taxon>Sphingomonadales</taxon>
        <taxon>Erythrobacteraceae</taxon>
        <taxon>Pontixanthobacter</taxon>
    </lineage>
</organism>
<gene>
    <name evidence="1" type="ORF">GRI41_00780</name>
</gene>
<dbReference type="Proteomes" id="UP000442714">
    <property type="component" value="Unassembled WGS sequence"/>
</dbReference>
<name>A0A844ZUX7_9SPHN</name>
<accession>A0A844ZUX7</accession>
<comment type="caution">
    <text evidence="1">The sequence shown here is derived from an EMBL/GenBank/DDBJ whole genome shotgun (WGS) entry which is preliminary data.</text>
</comment>
<keyword evidence="2" id="KW-1185">Reference proteome</keyword>
<dbReference type="EMBL" id="WTYX01000001">
    <property type="protein sequence ID" value="MXO89349.1"/>
    <property type="molecule type" value="Genomic_DNA"/>
</dbReference>
<evidence type="ECO:0000313" key="1">
    <source>
        <dbReference type="EMBL" id="MXO89349.1"/>
    </source>
</evidence>
<evidence type="ECO:0000313" key="2">
    <source>
        <dbReference type="Proteomes" id="UP000442714"/>
    </source>
</evidence>
<proteinExistence type="predicted"/>